<keyword evidence="2" id="KW-1185">Reference proteome</keyword>
<dbReference type="RefSeq" id="WP_257743131.1">
    <property type="nucleotide sequence ID" value="NZ_CP096115.1"/>
</dbReference>
<evidence type="ECO:0000313" key="1">
    <source>
        <dbReference type="EMBL" id="UUX92990.1"/>
    </source>
</evidence>
<dbReference type="EMBL" id="CP096115">
    <property type="protein sequence ID" value="UUX92990.1"/>
    <property type="molecule type" value="Genomic_DNA"/>
</dbReference>
<proteinExistence type="predicted"/>
<dbReference type="AlphaFoldDB" id="A0A9E7PMK3"/>
<sequence>MSLKKRDFSKAATSKGYIEVRAGNHVFYRFTDSEGKICDQVHTKMSHGSAKDISDDLLAKMYKQMKFDKKTDLEEYIKCTFTEEKYRNHLRNKGYEV</sequence>
<reference evidence="1" key="1">
    <citation type="submission" date="2022-04" db="EMBL/GenBank/DDBJ databases">
        <title>Complete genome of Methanoplanus endosymbiosus DSM 3599.</title>
        <authorList>
            <person name="Chen S.-C."/>
            <person name="You Y.-T."/>
            <person name="Zhou Y.-Z."/>
            <person name="Lai M.-C."/>
        </authorList>
    </citation>
    <scope>NUCLEOTIDE SEQUENCE</scope>
    <source>
        <strain evidence="1">DSM 3599</strain>
    </source>
</reference>
<evidence type="ECO:0008006" key="3">
    <source>
        <dbReference type="Google" id="ProtNLM"/>
    </source>
</evidence>
<protein>
    <recommendedName>
        <fullName evidence="3">Type II toxin-antitoxin system HicA family toxin</fullName>
    </recommendedName>
</protein>
<dbReference type="GeneID" id="74306502"/>
<dbReference type="KEGG" id="mend:L6E24_02365"/>
<organism evidence="1 2">
    <name type="scientific">Methanoplanus endosymbiosus</name>
    <dbReference type="NCBI Taxonomy" id="33865"/>
    <lineage>
        <taxon>Archaea</taxon>
        <taxon>Methanobacteriati</taxon>
        <taxon>Methanobacteriota</taxon>
        <taxon>Stenosarchaea group</taxon>
        <taxon>Methanomicrobia</taxon>
        <taxon>Methanomicrobiales</taxon>
        <taxon>Methanomicrobiaceae</taxon>
        <taxon>Methanoplanus</taxon>
    </lineage>
</organism>
<accession>A0A9E7PMK3</accession>
<evidence type="ECO:0000313" key="2">
    <source>
        <dbReference type="Proteomes" id="UP001060368"/>
    </source>
</evidence>
<name>A0A9E7PMK3_9EURY</name>
<gene>
    <name evidence="1" type="ORF">L6E24_02365</name>
</gene>
<dbReference type="Proteomes" id="UP001060368">
    <property type="component" value="Chromosome"/>
</dbReference>